<evidence type="ECO:0000256" key="2">
    <source>
        <dbReference type="SAM" id="MobiDB-lite"/>
    </source>
</evidence>
<feature type="region of interest" description="Disordered" evidence="2">
    <location>
        <begin position="151"/>
        <end position="174"/>
    </location>
</feature>
<evidence type="ECO:0000313" key="4">
    <source>
        <dbReference type="Proteomes" id="UP000673691"/>
    </source>
</evidence>
<name>A0A8H8DF60_9FUNG</name>
<dbReference type="EMBL" id="JAEFCI010012635">
    <property type="protein sequence ID" value="KAG5455886.1"/>
    <property type="molecule type" value="Genomic_DNA"/>
</dbReference>
<evidence type="ECO:0000313" key="3">
    <source>
        <dbReference type="EMBL" id="KAG5455886.1"/>
    </source>
</evidence>
<reference evidence="3 4" key="1">
    <citation type="journal article" name="Sci. Rep.">
        <title>Genome-scale phylogenetic analyses confirm Olpidium as the closest living zoosporic fungus to the non-flagellated, terrestrial fungi.</title>
        <authorList>
            <person name="Chang Y."/>
            <person name="Rochon D."/>
            <person name="Sekimoto S."/>
            <person name="Wang Y."/>
            <person name="Chovatia M."/>
            <person name="Sandor L."/>
            <person name="Salamov A."/>
            <person name="Grigoriev I.V."/>
            <person name="Stajich J.E."/>
            <person name="Spatafora J.W."/>
        </authorList>
    </citation>
    <scope>NUCLEOTIDE SEQUENCE [LARGE SCALE GENOMIC DNA]</scope>
    <source>
        <strain evidence="3">S191</strain>
    </source>
</reference>
<comment type="caution">
    <text evidence="3">The sequence shown here is derived from an EMBL/GenBank/DDBJ whole genome shotgun (WGS) entry which is preliminary data.</text>
</comment>
<organism evidence="3 4">
    <name type="scientific">Olpidium bornovanus</name>
    <dbReference type="NCBI Taxonomy" id="278681"/>
    <lineage>
        <taxon>Eukaryota</taxon>
        <taxon>Fungi</taxon>
        <taxon>Fungi incertae sedis</taxon>
        <taxon>Olpidiomycota</taxon>
        <taxon>Olpidiomycotina</taxon>
        <taxon>Olpidiomycetes</taxon>
        <taxon>Olpidiales</taxon>
        <taxon>Olpidiaceae</taxon>
        <taxon>Olpidium</taxon>
    </lineage>
</organism>
<feature type="non-terminal residue" evidence="3">
    <location>
        <position position="338"/>
    </location>
</feature>
<accession>A0A8H8DF60</accession>
<keyword evidence="1" id="KW-0175">Coiled coil</keyword>
<feature type="coiled-coil region" evidence="1">
    <location>
        <begin position="67"/>
        <end position="108"/>
    </location>
</feature>
<protein>
    <submittedName>
        <fullName evidence="3">Uncharacterized protein</fullName>
    </submittedName>
</protein>
<evidence type="ECO:0000256" key="1">
    <source>
        <dbReference type="SAM" id="Coils"/>
    </source>
</evidence>
<dbReference type="OrthoDB" id="6493944at2759"/>
<keyword evidence="4" id="KW-1185">Reference proteome</keyword>
<dbReference type="AlphaFoldDB" id="A0A8H8DF60"/>
<proteinExistence type="predicted"/>
<dbReference type="Proteomes" id="UP000673691">
    <property type="component" value="Unassembled WGS sequence"/>
</dbReference>
<sequence>MSYDYQLKRHLDAVAPEQGLPACLDTTLRVQEWAQYYPAVHVPDGFFAAPEPMPPSPDAHRIATTVLDEHAGSADFREAKMDELEERLEDCERRLRELNESARQAAAAAAAAAAAPSARAADDAASAATDALEENSERVYALHSILEDVEQVSGRDRSGDGEIETDAGEPRTVSPRKVHCHLPRLLRPVHQQDFAAVPRTFRGHRQPGRVPRPVRRSEGDQVCRAPFCGIRQPAERWRSQRKGRGESGDELRSEEYQVLGAFFFSPRHPASALFRGAIPPKLPPSPCPLPLKFSWPRQRRTQVHPDNLTEVKCHVLRHLPIFAFPNKDGSPHNPAITS</sequence>
<gene>
    <name evidence="3" type="ORF">BJ554DRAFT_4537</name>
</gene>